<dbReference type="GO" id="GO:0007030">
    <property type="term" value="P:Golgi organization"/>
    <property type="evidence" value="ECO:0007669"/>
    <property type="project" value="InterPro"/>
</dbReference>
<proteinExistence type="inferred from homology"/>
<dbReference type="GeneID" id="28732680"/>
<dbReference type="GO" id="GO:0015031">
    <property type="term" value="P:protein transport"/>
    <property type="evidence" value="ECO:0007669"/>
    <property type="project" value="UniProtKB-KW"/>
</dbReference>
<keyword evidence="4" id="KW-0813">Transport</keyword>
<comment type="caution">
    <text evidence="11">The sequence shown here is derived from an EMBL/GenBank/DDBJ whole genome shotgun (WGS) entry which is preliminary data.</text>
</comment>
<feature type="region of interest" description="Disordered" evidence="9">
    <location>
        <begin position="184"/>
        <end position="244"/>
    </location>
</feature>
<dbReference type="GO" id="GO:0006891">
    <property type="term" value="P:intra-Golgi vesicle-mediated transport"/>
    <property type="evidence" value="ECO:0007669"/>
    <property type="project" value="TreeGrafter"/>
</dbReference>
<keyword evidence="6" id="KW-0333">Golgi apparatus</keyword>
<evidence type="ECO:0000313" key="12">
    <source>
        <dbReference type="Proteomes" id="UP000038010"/>
    </source>
</evidence>
<evidence type="ECO:0000256" key="2">
    <source>
        <dbReference type="ARBA" id="ARBA00007603"/>
    </source>
</evidence>
<evidence type="ECO:0000256" key="3">
    <source>
        <dbReference type="ARBA" id="ARBA00020977"/>
    </source>
</evidence>
<evidence type="ECO:0000256" key="5">
    <source>
        <dbReference type="ARBA" id="ARBA00022927"/>
    </source>
</evidence>
<dbReference type="OrthoDB" id="332281at2759"/>
<dbReference type="GO" id="GO:0017119">
    <property type="term" value="C:Golgi transport complex"/>
    <property type="evidence" value="ECO:0007669"/>
    <property type="project" value="TreeGrafter"/>
</dbReference>
<dbReference type="Pfam" id="PF06148">
    <property type="entry name" value="COG2_N"/>
    <property type="match status" value="1"/>
</dbReference>
<dbReference type="InterPro" id="IPR009316">
    <property type="entry name" value="COG2"/>
</dbReference>
<keyword evidence="7" id="KW-0472">Membrane</keyword>
<reference evidence="11 12" key="1">
    <citation type="submission" date="2015-06" db="EMBL/GenBank/DDBJ databases">
        <title>Draft genome of the ant-associated black yeast Phialophora attae CBS 131958.</title>
        <authorList>
            <person name="Moreno L.F."/>
            <person name="Stielow B.J."/>
            <person name="de Hoog S."/>
            <person name="Vicente V.A."/>
            <person name="Weiss V.A."/>
            <person name="de Vries M."/>
            <person name="Cruz L.M."/>
            <person name="Souza E.M."/>
        </authorList>
    </citation>
    <scope>NUCLEOTIDE SEQUENCE [LARGE SCALE GENOMIC DNA]</scope>
    <source>
        <strain evidence="11 12">CBS 131958</strain>
    </source>
</reference>
<evidence type="ECO:0000259" key="10">
    <source>
        <dbReference type="Pfam" id="PF06148"/>
    </source>
</evidence>
<dbReference type="AlphaFoldDB" id="A0A0N0NHQ6"/>
<dbReference type="GO" id="GO:0000139">
    <property type="term" value="C:Golgi membrane"/>
    <property type="evidence" value="ECO:0007669"/>
    <property type="project" value="UniProtKB-SubCell"/>
</dbReference>
<feature type="region of interest" description="Disordered" evidence="9">
    <location>
        <begin position="1"/>
        <end position="39"/>
    </location>
</feature>
<comment type="subcellular location">
    <subcellularLocation>
        <location evidence="1">Golgi apparatus membrane</location>
        <topology evidence="1">Peripheral membrane protein</topology>
    </subcellularLocation>
</comment>
<evidence type="ECO:0000256" key="6">
    <source>
        <dbReference type="ARBA" id="ARBA00023034"/>
    </source>
</evidence>
<dbReference type="PANTHER" id="PTHR12961">
    <property type="entry name" value="CONSERVED OLIGOMERIC GOLGI COMPLEX COMPONENT 2"/>
    <property type="match status" value="1"/>
</dbReference>
<evidence type="ECO:0000256" key="9">
    <source>
        <dbReference type="SAM" id="MobiDB-lite"/>
    </source>
</evidence>
<feature type="domain" description="Conserved oligomeric Golgi complex subunit 2 N-terminal" evidence="10">
    <location>
        <begin position="47"/>
        <end position="119"/>
    </location>
</feature>
<comment type="similarity">
    <text evidence="2">Belongs to the COG2 family.</text>
</comment>
<dbReference type="InterPro" id="IPR024602">
    <property type="entry name" value="COG_su2_N"/>
</dbReference>
<dbReference type="PANTHER" id="PTHR12961:SF0">
    <property type="entry name" value="CONSERVED OLIGOMERIC GOLGI COMPLEX SUBUNIT 2"/>
    <property type="match status" value="1"/>
</dbReference>
<feature type="compositionally biased region" description="Acidic residues" evidence="9">
    <location>
        <begin position="221"/>
        <end position="239"/>
    </location>
</feature>
<organism evidence="11 12">
    <name type="scientific">Cyphellophora attinorum</name>
    <dbReference type="NCBI Taxonomy" id="1664694"/>
    <lineage>
        <taxon>Eukaryota</taxon>
        <taxon>Fungi</taxon>
        <taxon>Dikarya</taxon>
        <taxon>Ascomycota</taxon>
        <taxon>Pezizomycotina</taxon>
        <taxon>Eurotiomycetes</taxon>
        <taxon>Chaetothyriomycetidae</taxon>
        <taxon>Chaetothyriales</taxon>
        <taxon>Cyphellophoraceae</taxon>
        <taxon>Cyphellophora</taxon>
    </lineage>
</organism>
<dbReference type="EMBL" id="LFJN01000046">
    <property type="protein sequence ID" value="KPI34961.1"/>
    <property type="molecule type" value="Genomic_DNA"/>
</dbReference>
<sequence length="313" mass="34897">MASSNTTKTFYISPEESATTSRNSTTSSDSDDLDDLTSLPFPQPLPRQAFVSPDFSPATFLSTLTSNRFQTLEDLRAELTTLSRTIETELFELVNDNYTDFLDLGNALKGGEGRVEEVRVGVLGFERELQGLRKRVDGERGRVREVLAAKRKVGREIAVGRGLLDVNRELDELEGWLGLKPGSGVGGAVLPTQEQQTAEVRDEDDEDEEGGGKGVEWSSAWDDDIDDDHLEDSDDEAEEGAIPPRLKRKTEKFLVVRVLCERFGREHPFIAAQQDRIRKIKETLLVDMDAAIRAETSVKGKQAILRLRSEVQE</sequence>
<evidence type="ECO:0000256" key="7">
    <source>
        <dbReference type="ARBA" id="ARBA00023136"/>
    </source>
</evidence>
<evidence type="ECO:0000313" key="11">
    <source>
        <dbReference type="EMBL" id="KPI34961.1"/>
    </source>
</evidence>
<evidence type="ECO:0000256" key="8">
    <source>
        <dbReference type="ARBA" id="ARBA00031344"/>
    </source>
</evidence>
<feature type="compositionally biased region" description="Polar residues" evidence="9">
    <location>
        <begin position="1"/>
        <end position="23"/>
    </location>
</feature>
<evidence type="ECO:0000256" key="4">
    <source>
        <dbReference type="ARBA" id="ARBA00022448"/>
    </source>
</evidence>
<name>A0A0N0NHQ6_9EURO</name>
<protein>
    <recommendedName>
        <fullName evidence="3">Conserved oligomeric Golgi complex subunit 2</fullName>
    </recommendedName>
    <alternativeName>
        <fullName evidence="8">Component of oligomeric Golgi complex 2</fullName>
    </alternativeName>
</protein>
<dbReference type="Proteomes" id="UP000038010">
    <property type="component" value="Unassembled WGS sequence"/>
</dbReference>
<gene>
    <name evidence="11" type="ORF">AB675_11910</name>
</gene>
<keyword evidence="12" id="KW-1185">Reference proteome</keyword>
<dbReference type="RefSeq" id="XP_017994924.1">
    <property type="nucleotide sequence ID" value="XM_018140799.1"/>
</dbReference>
<dbReference type="STRING" id="1664694.A0A0N0NHQ6"/>
<evidence type="ECO:0000256" key="1">
    <source>
        <dbReference type="ARBA" id="ARBA00004395"/>
    </source>
</evidence>
<accession>A0A0N0NHQ6</accession>
<dbReference type="VEuPathDB" id="FungiDB:AB675_11910"/>
<keyword evidence="5" id="KW-0653">Protein transport</keyword>